<feature type="compositionally biased region" description="Gly residues" evidence="1">
    <location>
        <begin position="37"/>
        <end position="51"/>
    </location>
</feature>
<proteinExistence type="predicted"/>
<keyword evidence="3" id="KW-1185">Reference proteome</keyword>
<dbReference type="RefSeq" id="WP_227573360.1">
    <property type="nucleotide sequence ID" value="NZ_JAJEQT010000007.1"/>
</dbReference>
<feature type="compositionally biased region" description="Polar residues" evidence="1">
    <location>
        <begin position="24"/>
        <end position="33"/>
    </location>
</feature>
<dbReference type="Proteomes" id="UP001198495">
    <property type="component" value="Unassembled WGS sequence"/>
</dbReference>
<reference evidence="2 3" key="1">
    <citation type="submission" date="2021-10" db="EMBL/GenBank/DDBJ databases">
        <title>Anaerobic single-cell dispensing facilitates the cultivation of human gut bacteria.</title>
        <authorList>
            <person name="Afrizal A."/>
        </authorList>
    </citation>
    <scope>NUCLEOTIDE SEQUENCE [LARGE SCALE GENOMIC DNA]</scope>
    <source>
        <strain evidence="2 3">CLA-AA-H212</strain>
    </source>
</reference>
<organism evidence="2 3">
    <name type="scientific">Coprococcus hominis</name>
    <name type="common">ex Arizal et al. 2022</name>
    <dbReference type="NCBI Taxonomy" id="2881262"/>
    <lineage>
        <taxon>Bacteria</taxon>
        <taxon>Bacillati</taxon>
        <taxon>Bacillota</taxon>
        <taxon>Clostridia</taxon>
        <taxon>Lachnospirales</taxon>
        <taxon>Lachnospiraceae</taxon>
        <taxon>Coprococcus</taxon>
    </lineage>
</organism>
<sequence>MQRASADRNPSTSDGQQEDDSTLVEASSISLTDMGSMGHGGGTPGGGERPD</sequence>
<evidence type="ECO:0000256" key="1">
    <source>
        <dbReference type="SAM" id="MobiDB-lite"/>
    </source>
</evidence>
<feature type="region of interest" description="Disordered" evidence="1">
    <location>
        <begin position="1"/>
        <end position="51"/>
    </location>
</feature>
<protein>
    <submittedName>
        <fullName evidence="2">Uncharacterized protein</fullName>
    </submittedName>
</protein>
<dbReference type="EMBL" id="JAJEQT010000007">
    <property type="protein sequence ID" value="MCC2219281.1"/>
    <property type="molecule type" value="Genomic_DNA"/>
</dbReference>
<evidence type="ECO:0000313" key="2">
    <source>
        <dbReference type="EMBL" id="MCC2219281.1"/>
    </source>
</evidence>
<accession>A0ABS8FPX1</accession>
<name>A0ABS8FPX1_9FIRM</name>
<gene>
    <name evidence="2" type="ORF">LKD28_09560</name>
</gene>
<comment type="caution">
    <text evidence="2">The sequence shown here is derived from an EMBL/GenBank/DDBJ whole genome shotgun (WGS) entry which is preliminary data.</text>
</comment>
<evidence type="ECO:0000313" key="3">
    <source>
        <dbReference type="Proteomes" id="UP001198495"/>
    </source>
</evidence>